<evidence type="ECO:0000256" key="1">
    <source>
        <dbReference type="ARBA" id="ARBA00001947"/>
    </source>
</evidence>
<name>A0A0R3MRU2_9BRAD</name>
<comment type="caution">
    <text evidence="7">The sequence shown here is derived from an EMBL/GenBank/DDBJ whole genome shotgun (WGS) entry which is preliminary data.</text>
</comment>
<dbReference type="CDD" id="cd07729">
    <property type="entry name" value="AHL_lactonase_MBL-fold"/>
    <property type="match status" value="1"/>
</dbReference>
<keyword evidence="5" id="KW-0862">Zinc</keyword>
<evidence type="ECO:0000256" key="2">
    <source>
        <dbReference type="ARBA" id="ARBA00007749"/>
    </source>
</evidence>
<evidence type="ECO:0000313" key="8">
    <source>
        <dbReference type="Proteomes" id="UP000052023"/>
    </source>
</evidence>
<protein>
    <submittedName>
        <fullName evidence="7">MBL fold metallo-hydrolase</fullName>
    </submittedName>
</protein>
<proteinExistence type="inferred from homology"/>
<reference evidence="7 8" key="1">
    <citation type="submission" date="2014-03" db="EMBL/GenBank/DDBJ databases">
        <title>Bradyrhizobium valentinum sp. nov., isolated from effective nodules of Lupinus mariae-josephae, a lupine endemic of basic-lime soils in Eastern Spain.</title>
        <authorList>
            <person name="Duran D."/>
            <person name="Rey L."/>
            <person name="Navarro A."/>
            <person name="Busquets A."/>
            <person name="Imperial J."/>
            <person name="Ruiz-Argueso T."/>
        </authorList>
    </citation>
    <scope>NUCLEOTIDE SEQUENCE [LARGE SCALE GENOMIC DNA]</scope>
    <source>
        <strain evidence="7 8">Ro19</strain>
    </source>
</reference>
<dbReference type="InterPro" id="IPR036866">
    <property type="entry name" value="RibonucZ/Hydroxyglut_hydro"/>
</dbReference>
<dbReference type="PANTHER" id="PTHR42978">
    <property type="entry name" value="QUORUM-QUENCHING LACTONASE YTNP-RELATED-RELATED"/>
    <property type="match status" value="1"/>
</dbReference>
<evidence type="ECO:0000256" key="3">
    <source>
        <dbReference type="ARBA" id="ARBA00022723"/>
    </source>
</evidence>
<evidence type="ECO:0000256" key="4">
    <source>
        <dbReference type="ARBA" id="ARBA00022801"/>
    </source>
</evidence>
<evidence type="ECO:0000313" key="7">
    <source>
        <dbReference type="EMBL" id="KRR22561.1"/>
    </source>
</evidence>
<accession>A0A0R3MRU2</accession>
<dbReference type="SMART" id="SM00849">
    <property type="entry name" value="Lactamase_B"/>
    <property type="match status" value="1"/>
</dbReference>
<dbReference type="SUPFAM" id="SSF56281">
    <property type="entry name" value="Metallo-hydrolase/oxidoreductase"/>
    <property type="match status" value="1"/>
</dbReference>
<dbReference type="AlphaFoldDB" id="A0A0R3MRU2"/>
<organism evidence="7 8">
    <name type="scientific">Bradyrhizobium retamae</name>
    <dbReference type="NCBI Taxonomy" id="1300035"/>
    <lineage>
        <taxon>Bacteria</taxon>
        <taxon>Pseudomonadati</taxon>
        <taxon>Pseudomonadota</taxon>
        <taxon>Alphaproteobacteria</taxon>
        <taxon>Hyphomicrobiales</taxon>
        <taxon>Nitrobacteraceae</taxon>
        <taxon>Bradyrhizobium</taxon>
    </lineage>
</organism>
<dbReference type="InterPro" id="IPR001279">
    <property type="entry name" value="Metallo-B-lactamas"/>
</dbReference>
<dbReference type="PANTHER" id="PTHR42978:SF2">
    <property type="entry name" value="102 KBASES UNSTABLE REGION: FROM 1 TO 119443"/>
    <property type="match status" value="1"/>
</dbReference>
<dbReference type="EMBL" id="LLYA01000163">
    <property type="protein sequence ID" value="KRR22561.1"/>
    <property type="molecule type" value="Genomic_DNA"/>
</dbReference>
<dbReference type="InterPro" id="IPR051013">
    <property type="entry name" value="MBL_superfamily_lactonases"/>
</dbReference>
<dbReference type="OrthoDB" id="9773738at2"/>
<keyword evidence="4 7" id="KW-0378">Hydrolase</keyword>
<feature type="domain" description="Metallo-beta-lactamase" evidence="6">
    <location>
        <begin position="31"/>
        <end position="237"/>
    </location>
</feature>
<gene>
    <name evidence="7" type="ORF">CQ13_28535</name>
</gene>
<evidence type="ECO:0000259" key="6">
    <source>
        <dbReference type="SMART" id="SM00849"/>
    </source>
</evidence>
<comment type="similarity">
    <text evidence="2">Belongs to the metallo-beta-lactamase superfamily.</text>
</comment>
<dbReference type="Proteomes" id="UP000052023">
    <property type="component" value="Unassembled WGS sequence"/>
</dbReference>
<dbReference type="Pfam" id="PF00753">
    <property type="entry name" value="Lactamase_B"/>
    <property type="match status" value="1"/>
</dbReference>
<dbReference type="GO" id="GO:0016787">
    <property type="term" value="F:hydrolase activity"/>
    <property type="evidence" value="ECO:0007669"/>
    <property type="project" value="UniProtKB-KW"/>
</dbReference>
<dbReference type="RefSeq" id="WP_057845119.1">
    <property type="nucleotide sequence ID" value="NZ_LLYA01000163.1"/>
</dbReference>
<dbReference type="GO" id="GO:0046872">
    <property type="term" value="F:metal ion binding"/>
    <property type="evidence" value="ECO:0007669"/>
    <property type="project" value="UniProtKB-KW"/>
</dbReference>
<keyword evidence="8" id="KW-1185">Reference proteome</keyword>
<dbReference type="Gene3D" id="3.60.15.10">
    <property type="entry name" value="Ribonuclease Z/Hydroxyacylglutathione hydrolase-like"/>
    <property type="match status" value="1"/>
</dbReference>
<sequence>MKLNFLAAGRLRMKKSIYIPGADRSEMIDLPVSSALIRHKQGNVLFDTGCHPSVVDNAEERWGPLAKVMQPLMGADETLLPSLACVGLGPDDIDIVVNSHFHPDHCGCNQFFKKATILAHAKEVEAAKAPAAENAGYLRVDWDTGQPIETVNGEKDLFGDASVVLVPLPGHTPGSLGALVNLDRDGPFLLASDSVSLRQHLDADTAPRNTWNVEGHLKTYEEVRRIESSGATIICGHDDQQWQRLRKGNQGYE</sequence>
<evidence type="ECO:0000256" key="5">
    <source>
        <dbReference type="ARBA" id="ARBA00022833"/>
    </source>
</evidence>
<comment type="cofactor">
    <cofactor evidence="1">
        <name>Zn(2+)</name>
        <dbReference type="ChEBI" id="CHEBI:29105"/>
    </cofactor>
</comment>
<keyword evidence="3" id="KW-0479">Metal-binding</keyword>